<evidence type="ECO:0000313" key="7">
    <source>
        <dbReference type="Proteomes" id="UP001497623"/>
    </source>
</evidence>
<dbReference type="Proteomes" id="UP001497623">
    <property type="component" value="Unassembled WGS sequence"/>
</dbReference>
<dbReference type="GO" id="GO:0003677">
    <property type="term" value="F:DNA binding"/>
    <property type="evidence" value="ECO:0007669"/>
    <property type="project" value="InterPro"/>
</dbReference>
<feature type="non-terminal residue" evidence="6">
    <location>
        <position position="176"/>
    </location>
</feature>
<dbReference type="Gene3D" id="1.10.10.10">
    <property type="entry name" value="Winged helix-like DNA-binding domain superfamily/Winged helix DNA-binding domain"/>
    <property type="match status" value="1"/>
</dbReference>
<keyword evidence="4" id="KW-0539">Nucleus</keyword>
<proteinExistence type="predicted"/>
<sequence length="176" mass="19297">QSSNFMLDGTRVLPKTILVPKMPFTPKTNATSLMGTPNYPKNIAGRIVPPDVEEFVKQWVLQNYETWSSNAIEQAIVYCHYAAAMHALGKKQGLNPVLLSNCVRNVFGTGVGPSRHPVGDGIEKWHYNGIRKKDVAVIPPMPDKKKPIVPVMGSAVGHIGLDSPTPFESPHNNMSQ</sequence>
<keyword evidence="7" id="KW-1185">Reference proteome</keyword>
<organism evidence="6 7">
    <name type="scientific">Meganyctiphanes norvegica</name>
    <name type="common">Northern krill</name>
    <name type="synonym">Thysanopoda norvegica</name>
    <dbReference type="NCBI Taxonomy" id="48144"/>
    <lineage>
        <taxon>Eukaryota</taxon>
        <taxon>Metazoa</taxon>
        <taxon>Ecdysozoa</taxon>
        <taxon>Arthropoda</taxon>
        <taxon>Crustacea</taxon>
        <taxon>Multicrustacea</taxon>
        <taxon>Malacostraca</taxon>
        <taxon>Eumalacostraca</taxon>
        <taxon>Eucarida</taxon>
        <taxon>Euphausiacea</taxon>
        <taxon>Euphausiidae</taxon>
        <taxon>Meganyctiphanes</taxon>
    </lineage>
</organism>
<keyword evidence="1" id="KW-0156">Chromatin regulator</keyword>
<dbReference type="InterPro" id="IPR003150">
    <property type="entry name" value="DNA-bd_RFX"/>
</dbReference>
<dbReference type="EMBL" id="CAXKWB010132828">
    <property type="protein sequence ID" value="CAL4243131.1"/>
    <property type="molecule type" value="Genomic_DNA"/>
</dbReference>
<dbReference type="Pfam" id="PF02257">
    <property type="entry name" value="RFX_DNA_binding"/>
    <property type="match status" value="1"/>
</dbReference>
<dbReference type="InterPro" id="IPR052406">
    <property type="entry name" value="Chromatin_Remodeling_Comp"/>
</dbReference>
<dbReference type="AlphaFoldDB" id="A0AAV2SVH8"/>
<dbReference type="InterPro" id="IPR036388">
    <property type="entry name" value="WH-like_DNA-bd_sf"/>
</dbReference>
<feature type="non-terminal residue" evidence="6">
    <location>
        <position position="1"/>
    </location>
</feature>
<evidence type="ECO:0000256" key="1">
    <source>
        <dbReference type="ARBA" id="ARBA00022853"/>
    </source>
</evidence>
<reference evidence="6 7" key="1">
    <citation type="submission" date="2024-05" db="EMBL/GenBank/DDBJ databases">
        <authorList>
            <person name="Wallberg A."/>
        </authorList>
    </citation>
    <scope>NUCLEOTIDE SEQUENCE [LARGE SCALE GENOMIC DNA]</scope>
</reference>
<dbReference type="PANTHER" id="PTHR22970:SF14">
    <property type="entry name" value="AT-RICH INTERACTIVE DOMAIN-CONTAINING PROTEIN 2"/>
    <property type="match status" value="1"/>
</dbReference>
<dbReference type="PROSITE" id="PS51526">
    <property type="entry name" value="RFX_DBD"/>
    <property type="match status" value="1"/>
</dbReference>
<comment type="caution">
    <text evidence="6">The sequence shown here is derived from an EMBL/GenBank/DDBJ whole genome shotgun (WGS) entry which is preliminary data.</text>
</comment>
<gene>
    <name evidence="6" type="ORF">MNOR_LOCUS40841</name>
</gene>
<dbReference type="GO" id="GO:0006355">
    <property type="term" value="P:regulation of DNA-templated transcription"/>
    <property type="evidence" value="ECO:0007669"/>
    <property type="project" value="InterPro"/>
</dbReference>
<accession>A0AAV2SVH8</accession>
<evidence type="ECO:0000259" key="5">
    <source>
        <dbReference type="PROSITE" id="PS51526"/>
    </source>
</evidence>
<evidence type="ECO:0000256" key="4">
    <source>
        <dbReference type="ARBA" id="ARBA00023242"/>
    </source>
</evidence>
<keyword evidence="2" id="KW-0805">Transcription regulation</keyword>
<evidence type="ECO:0000313" key="6">
    <source>
        <dbReference type="EMBL" id="CAL4243131.1"/>
    </source>
</evidence>
<name>A0AAV2SVH8_MEGNR</name>
<protein>
    <recommendedName>
        <fullName evidence="5">RFX-type winged-helix domain-containing protein</fullName>
    </recommendedName>
</protein>
<evidence type="ECO:0000256" key="2">
    <source>
        <dbReference type="ARBA" id="ARBA00023015"/>
    </source>
</evidence>
<dbReference type="GO" id="GO:0006325">
    <property type="term" value="P:chromatin organization"/>
    <property type="evidence" value="ECO:0007669"/>
    <property type="project" value="UniProtKB-KW"/>
</dbReference>
<feature type="domain" description="RFX-type winged-helix" evidence="5">
    <location>
        <begin position="56"/>
        <end position="134"/>
    </location>
</feature>
<keyword evidence="3" id="KW-0804">Transcription</keyword>
<dbReference type="PANTHER" id="PTHR22970">
    <property type="entry name" value="AT-RICH INTERACTIVE DOMAIN-CONTAINING PROTEIN 2"/>
    <property type="match status" value="1"/>
</dbReference>
<evidence type="ECO:0000256" key="3">
    <source>
        <dbReference type="ARBA" id="ARBA00023163"/>
    </source>
</evidence>